<dbReference type="RefSeq" id="WP_345265084.1">
    <property type="nucleotide sequence ID" value="NZ_BAABHB010000002.1"/>
</dbReference>
<dbReference type="PANTHER" id="PTHR30273">
    <property type="entry name" value="PERIPLASMIC SIGNAL SENSOR AND SIGMA FACTOR ACTIVATOR FECR-RELATED"/>
    <property type="match status" value="1"/>
</dbReference>
<name>A0ABP8K3C0_9BACT</name>
<evidence type="ECO:0000259" key="2">
    <source>
        <dbReference type="Pfam" id="PF04773"/>
    </source>
</evidence>
<accession>A0ABP8K3C0</accession>
<proteinExistence type="predicted"/>
<dbReference type="PIRSF" id="PIRSF018266">
    <property type="entry name" value="FecR"/>
    <property type="match status" value="1"/>
</dbReference>
<dbReference type="Proteomes" id="UP001500936">
    <property type="component" value="Unassembled WGS sequence"/>
</dbReference>
<keyword evidence="5" id="KW-1185">Reference proteome</keyword>
<evidence type="ECO:0000259" key="3">
    <source>
        <dbReference type="Pfam" id="PF16344"/>
    </source>
</evidence>
<dbReference type="EMBL" id="BAABHB010000002">
    <property type="protein sequence ID" value="GAA4399995.1"/>
    <property type="molecule type" value="Genomic_DNA"/>
</dbReference>
<keyword evidence="1" id="KW-1133">Transmembrane helix</keyword>
<sequence length="344" mass="39428">MKSLDYYASLEADDLAVEPEFRAWVLSPSPPLNQFWESVKAVNPQQQVVIEQARLLVYGLEMTWEDVPEEVTEASYARLRHRLPYEPPAVRPLSGARPWFHRYRAVAAALAMLLLAGVGWWLLTRSPELLTYQTAYGKIRTVTLPDGSVVTLNANSTLNLTNNWSTQERREVTLTGEAYFDVNKHPNGRRMPFIVHTGTMDVVVLGTRFSVTTRREKTQVVLQEGKVKLERDRQPDIMMQPGDLVEASANQQKIRHTRVNADRYVAWRENQLIFEDEPLQVITQRVQDLYGLRVSVTDRALLDERFTGVTPIDQPDLLIRLLAETFKCRTTRQGTDIVLTPKTR</sequence>
<evidence type="ECO:0000313" key="4">
    <source>
        <dbReference type="EMBL" id="GAA4399995.1"/>
    </source>
</evidence>
<dbReference type="Gene3D" id="3.55.50.30">
    <property type="match status" value="1"/>
</dbReference>
<dbReference type="InterPro" id="IPR012373">
    <property type="entry name" value="Ferrdict_sens_TM"/>
</dbReference>
<dbReference type="PANTHER" id="PTHR30273:SF2">
    <property type="entry name" value="PROTEIN FECR"/>
    <property type="match status" value="1"/>
</dbReference>
<dbReference type="Gene3D" id="2.60.120.1440">
    <property type="match status" value="1"/>
</dbReference>
<evidence type="ECO:0008006" key="6">
    <source>
        <dbReference type="Google" id="ProtNLM"/>
    </source>
</evidence>
<dbReference type="InterPro" id="IPR006860">
    <property type="entry name" value="FecR"/>
</dbReference>
<keyword evidence="1" id="KW-0472">Membrane</keyword>
<reference evidence="5" key="1">
    <citation type="journal article" date="2019" name="Int. J. Syst. Evol. Microbiol.">
        <title>The Global Catalogue of Microorganisms (GCM) 10K type strain sequencing project: providing services to taxonomists for standard genome sequencing and annotation.</title>
        <authorList>
            <consortium name="The Broad Institute Genomics Platform"/>
            <consortium name="The Broad Institute Genome Sequencing Center for Infectious Disease"/>
            <person name="Wu L."/>
            <person name="Ma J."/>
        </authorList>
    </citation>
    <scope>NUCLEOTIDE SEQUENCE [LARGE SCALE GENOMIC DNA]</scope>
    <source>
        <strain evidence="5">JCM 17925</strain>
    </source>
</reference>
<dbReference type="InterPro" id="IPR032508">
    <property type="entry name" value="FecR_C"/>
</dbReference>
<dbReference type="Pfam" id="PF16344">
    <property type="entry name" value="FecR_C"/>
    <property type="match status" value="1"/>
</dbReference>
<comment type="caution">
    <text evidence="4">The sequence shown here is derived from an EMBL/GenBank/DDBJ whole genome shotgun (WGS) entry which is preliminary data.</text>
</comment>
<feature type="domain" description="FecR protein" evidence="2">
    <location>
        <begin position="131"/>
        <end position="228"/>
    </location>
</feature>
<evidence type="ECO:0000313" key="5">
    <source>
        <dbReference type="Proteomes" id="UP001500936"/>
    </source>
</evidence>
<gene>
    <name evidence="4" type="ORF">GCM10023187_12640</name>
</gene>
<organism evidence="4 5">
    <name type="scientific">Nibrella viscosa</name>
    <dbReference type="NCBI Taxonomy" id="1084524"/>
    <lineage>
        <taxon>Bacteria</taxon>
        <taxon>Pseudomonadati</taxon>
        <taxon>Bacteroidota</taxon>
        <taxon>Cytophagia</taxon>
        <taxon>Cytophagales</taxon>
        <taxon>Spirosomataceae</taxon>
        <taxon>Nibrella</taxon>
    </lineage>
</organism>
<feature type="transmembrane region" description="Helical" evidence="1">
    <location>
        <begin position="103"/>
        <end position="123"/>
    </location>
</feature>
<feature type="domain" description="Protein FecR C-terminal" evidence="3">
    <location>
        <begin position="272"/>
        <end position="336"/>
    </location>
</feature>
<evidence type="ECO:0000256" key="1">
    <source>
        <dbReference type="SAM" id="Phobius"/>
    </source>
</evidence>
<protein>
    <recommendedName>
        <fullName evidence="6">FecR family protein</fullName>
    </recommendedName>
</protein>
<keyword evidence="1" id="KW-0812">Transmembrane</keyword>
<dbReference type="Pfam" id="PF04773">
    <property type="entry name" value="FecR"/>
    <property type="match status" value="1"/>
</dbReference>